<dbReference type="InterPro" id="IPR027065">
    <property type="entry name" value="Lon_Prtase"/>
</dbReference>
<dbReference type="PANTHER" id="PTHR43718">
    <property type="entry name" value="LON PROTEASE"/>
    <property type="match status" value="1"/>
</dbReference>
<organism evidence="3">
    <name type="scientific">viral metagenome</name>
    <dbReference type="NCBI Taxonomy" id="1070528"/>
    <lineage>
        <taxon>unclassified sequences</taxon>
        <taxon>metagenomes</taxon>
        <taxon>organismal metagenomes</taxon>
    </lineage>
</organism>
<feature type="compositionally biased region" description="Acidic residues" evidence="1">
    <location>
        <begin position="58"/>
        <end position="88"/>
    </location>
</feature>
<dbReference type="GO" id="GO:0003697">
    <property type="term" value="F:single-stranded DNA binding"/>
    <property type="evidence" value="ECO:0007669"/>
    <property type="project" value="TreeGrafter"/>
</dbReference>
<reference evidence="3" key="1">
    <citation type="journal article" date="2020" name="Nature">
        <title>Giant virus diversity and host interactions through global metagenomics.</title>
        <authorList>
            <person name="Schulz F."/>
            <person name="Roux S."/>
            <person name="Paez-Espino D."/>
            <person name="Jungbluth S."/>
            <person name="Walsh D.A."/>
            <person name="Denef V.J."/>
            <person name="McMahon K.D."/>
            <person name="Konstantinidis K.T."/>
            <person name="Eloe-Fadrosh E.A."/>
            <person name="Kyrpides N.C."/>
            <person name="Woyke T."/>
        </authorList>
    </citation>
    <scope>NUCLEOTIDE SEQUENCE</scope>
    <source>
        <strain evidence="3">GVMAG-M-3300021964-36</strain>
    </source>
</reference>
<dbReference type="SMART" id="SM00382">
    <property type="entry name" value="AAA"/>
    <property type="match status" value="1"/>
</dbReference>
<feature type="compositionally biased region" description="Acidic residues" evidence="1">
    <location>
        <begin position="119"/>
        <end position="137"/>
    </location>
</feature>
<evidence type="ECO:0000256" key="1">
    <source>
        <dbReference type="SAM" id="MobiDB-lite"/>
    </source>
</evidence>
<feature type="region of interest" description="Disordered" evidence="1">
    <location>
        <begin position="119"/>
        <end position="143"/>
    </location>
</feature>
<dbReference type="EMBL" id="MN739486">
    <property type="protein sequence ID" value="QHT07807.1"/>
    <property type="molecule type" value="Genomic_DNA"/>
</dbReference>
<dbReference type="Gene3D" id="1.10.8.60">
    <property type="match status" value="1"/>
</dbReference>
<name>A0A6C0CU85_9ZZZZ</name>
<protein>
    <recommendedName>
        <fullName evidence="2">AAA+ ATPase domain-containing protein</fullName>
    </recommendedName>
</protein>
<dbReference type="GO" id="GO:0005524">
    <property type="term" value="F:ATP binding"/>
    <property type="evidence" value="ECO:0007669"/>
    <property type="project" value="InterPro"/>
</dbReference>
<dbReference type="GO" id="GO:0004176">
    <property type="term" value="F:ATP-dependent peptidase activity"/>
    <property type="evidence" value="ECO:0007669"/>
    <property type="project" value="InterPro"/>
</dbReference>
<evidence type="ECO:0000259" key="2">
    <source>
        <dbReference type="SMART" id="SM00382"/>
    </source>
</evidence>
<dbReference type="SUPFAM" id="SSF52540">
    <property type="entry name" value="P-loop containing nucleoside triphosphate hydrolases"/>
    <property type="match status" value="1"/>
</dbReference>
<dbReference type="InterPro" id="IPR003959">
    <property type="entry name" value="ATPase_AAA_core"/>
</dbReference>
<dbReference type="InterPro" id="IPR003593">
    <property type="entry name" value="AAA+_ATPase"/>
</dbReference>
<dbReference type="InterPro" id="IPR027417">
    <property type="entry name" value="P-loop_NTPase"/>
</dbReference>
<dbReference type="GO" id="GO:0007005">
    <property type="term" value="P:mitochondrion organization"/>
    <property type="evidence" value="ECO:0007669"/>
    <property type="project" value="TreeGrafter"/>
</dbReference>
<dbReference type="AlphaFoldDB" id="A0A6C0CU85"/>
<feature type="domain" description="AAA+ ATPase" evidence="2">
    <location>
        <begin position="296"/>
        <end position="444"/>
    </location>
</feature>
<dbReference type="PANTHER" id="PTHR43718:SF2">
    <property type="entry name" value="LON PROTEASE HOMOLOG, MITOCHONDRIAL"/>
    <property type="match status" value="1"/>
</dbReference>
<accession>A0A6C0CU85</accession>
<dbReference type="GO" id="GO:0051131">
    <property type="term" value="P:chaperone-mediated protein complex assembly"/>
    <property type="evidence" value="ECO:0007669"/>
    <property type="project" value="TreeGrafter"/>
</dbReference>
<dbReference type="GO" id="GO:0006515">
    <property type="term" value="P:protein quality control for misfolded or incompletely synthesized proteins"/>
    <property type="evidence" value="ECO:0007669"/>
    <property type="project" value="TreeGrafter"/>
</dbReference>
<dbReference type="GO" id="GO:0005759">
    <property type="term" value="C:mitochondrial matrix"/>
    <property type="evidence" value="ECO:0007669"/>
    <property type="project" value="TreeGrafter"/>
</dbReference>
<feature type="region of interest" description="Disordered" evidence="1">
    <location>
        <begin position="1"/>
        <end position="99"/>
    </location>
</feature>
<proteinExistence type="predicted"/>
<dbReference type="GO" id="GO:0004252">
    <property type="term" value="F:serine-type endopeptidase activity"/>
    <property type="evidence" value="ECO:0007669"/>
    <property type="project" value="InterPro"/>
</dbReference>
<dbReference type="Pfam" id="PF00004">
    <property type="entry name" value="AAA"/>
    <property type="match status" value="1"/>
</dbReference>
<sequence length="563" mass="65117">MHQMMTRSKGNPEETYSNAKPFDDNNESSEVPKLVEDYDSDSMSSKDSDSDSYSNSDNETESDTTDMNEDESTDMDEDEDETDIDEDYDPKKEKLGPNNNIFILYSQPHSYEYEYELEGDEEEYDEAEEEEEEEDATMEPKTKEAKYKEYKSKLFKSEERKYFSNLPDEEKDRIIETEEMIAQSNKSDLPIRFKILNSQMSDMIKSIAISKLDVIAQMECANGEYTKIMNWITNLCNIPIGRYVSLPITNSSPRNEIFDFLEKTSDHFNNNIYGHDAAKEQIIRIIAQWIANPGSKGNVIGIHGNPGVGKTTLVKDCICKSLNLPFQFIPLGGASDGSYLDGHNFTYEGSTWGKIVDCLMKSGCMNPVLYFDELDKVSETFRGQELINILIHLTDPAQNSTFFDKYFGDVPFDLSKCLIIFTYNNDRLVNPILKDRMIRIQTNDYTMNDKLEIMKNFLIPEYYTLFSFQPDDIIFNKEMMQLIIERTEKEAGVRNLKRSLELIFSNINLIRMIKTEDYNGPIGKTFKIHHETKSILPITITKDIIDLYIKDISVNESHHHLYM</sequence>
<feature type="compositionally biased region" description="Polar residues" evidence="1">
    <location>
        <begin position="1"/>
        <end position="18"/>
    </location>
</feature>
<dbReference type="Gene3D" id="3.40.50.300">
    <property type="entry name" value="P-loop containing nucleotide triphosphate hydrolases"/>
    <property type="match status" value="1"/>
</dbReference>
<dbReference type="GO" id="GO:0016887">
    <property type="term" value="F:ATP hydrolysis activity"/>
    <property type="evidence" value="ECO:0007669"/>
    <property type="project" value="InterPro"/>
</dbReference>
<evidence type="ECO:0000313" key="3">
    <source>
        <dbReference type="EMBL" id="QHT07807.1"/>
    </source>
</evidence>